<dbReference type="AlphaFoldDB" id="A0AAX3BA37"/>
<dbReference type="RefSeq" id="WP_271434237.1">
    <property type="nucleotide sequence ID" value="NZ_CP073355.1"/>
</dbReference>
<name>A0AAX3BA37_9SPIR</name>
<proteinExistence type="predicted"/>
<evidence type="ECO:0000313" key="2">
    <source>
        <dbReference type="Proteomes" id="UP001056539"/>
    </source>
</evidence>
<reference evidence="1" key="2">
    <citation type="submission" date="2022-06" db="EMBL/GenBank/DDBJ databases">
        <title>Thermospira aquatica gen. nov., sp. nov.</title>
        <authorList>
            <person name="Ben Ali Gam Z."/>
            <person name="Labat M."/>
        </authorList>
    </citation>
    <scope>NUCLEOTIDE SEQUENCE</scope>
    <source>
        <strain evidence="1">F1F22</strain>
    </source>
</reference>
<accession>A0AAX3BA37</accession>
<dbReference type="Proteomes" id="UP001056539">
    <property type="component" value="Chromosome"/>
</dbReference>
<evidence type="ECO:0000313" key="1">
    <source>
        <dbReference type="EMBL" id="URA09110.1"/>
    </source>
</evidence>
<reference evidence="1" key="1">
    <citation type="submission" date="2021-04" db="EMBL/GenBank/DDBJ databases">
        <authorList>
            <person name="Postec A."/>
        </authorList>
    </citation>
    <scope>NUCLEOTIDE SEQUENCE</scope>
    <source>
        <strain evidence="1">F1F22</strain>
    </source>
</reference>
<gene>
    <name evidence="1" type="ORF">KDW03_06270</name>
</gene>
<protein>
    <recommendedName>
        <fullName evidence="3">DUF2993 domain-containing protein</fullName>
    </recommendedName>
</protein>
<dbReference type="KEGG" id="taqu:KDW03_06270"/>
<organism evidence="1 2">
    <name type="scientific">Thermospira aquatica</name>
    <dbReference type="NCBI Taxonomy" id="2828656"/>
    <lineage>
        <taxon>Bacteria</taxon>
        <taxon>Pseudomonadati</taxon>
        <taxon>Spirochaetota</taxon>
        <taxon>Spirochaetia</taxon>
        <taxon>Brevinematales</taxon>
        <taxon>Thermospiraceae</taxon>
        <taxon>Thermospira</taxon>
    </lineage>
</organism>
<sequence>MKKLLVILCGLWLGGIVWAEADASIILHQSTLNKFLQAVGPVQKTESFSIGSIRGQYRWLVQNPRLILVPGRARFEADVTVSLVSPSLRYSTPAYGEVSVVYDSVSNRINIKVEKVAFEVAFTLMGKRIRIAEIDISRFYQIAFGFPGPKPFEAVVDVAMPDGSKRPIKIETKPVLAIENERIVVGSELVYTPMR</sequence>
<keyword evidence="2" id="KW-1185">Reference proteome</keyword>
<dbReference type="EMBL" id="CP073355">
    <property type="protein sequence ID" value="URA09110.1"/>
    <property type="molecule type" value="Genomic_DNA"/>
</dbReference>
<evidence type="ECO:0008006" key="3">
    <source>
        <dbReference type="Google" id="ProtNLM"/>
    </source>
</evidence>